<dbReference type="HOGENOM" id="CLU_142081_1_0_0"/>
<name>A0A0A7KFK4_9DEIO</name>
<gene>
    <name evidence="1" type="ORF">QR90_07335</name>
</gene>
<dbReference type="RefSeq" id="WP_039683474.1">
    <property type="nucleotide sequence ID" value="NZ_CP010028.1"/>
</dbReference>
<dbReference type="KEGG" id="dsw:QR90_07335"/>
<evidence type="ECO:0000313" key="2">
    <source>
        <dbReference type="Proteomes" id="UP000030634"/>
    </source>
</evidence>
<dbReference type="EMBL" id="CP010028">
    <property type="protein sequence ID" value="AIZ44962.1"/>
    <property type="molecule type" value="Genomic_DNA"/>
</dbReference>
<dbReference type="AlphaFoldDB" id="A0A0A7KFK4"/>
<proteinExistence type="predicted"/>
<dbReference type="CDD" id="cd11532">
    <property type="entry name" value="NTP-PPase_COG4997"/>
    <property type="match status" value="1"/>
</dbReference>
<sequence>MGKLVRDRIPELFGGTSRVLNADEFRAALRAKLGEEVAEYLESGEVLELVDVLEVVDALAKTDGVGKGKLEDLRRQRAGERGSFEARLWWELSPG</sequence>
<dbReference type="InterPro" id="IPR038735">
    <property type="entry name" value="MSMEG_1276-like_NTP-PPase_dom"/>
</dbReference>
<accession>A0A0A7KFK4</accession>
<dbReference type="Proteomes" id="UP000030634">
    <property type="component" value="Chromosome"/>
</dbReference>
<evidence type="ECO:0000313" key="1">
    <source>
        <dbReference type="EMBL" id="AIZ44962.1"/>
    </source>
</evidence>
<organism evidence="1 2">
    <name type="scientific">Deinococcus radiopugnans</name>
    <dbReference type="NCBI Taxonomy" id="57497"/>
    <lineage>
        <taxon>Bacteria</taxon>
        <taxon>Thermotogati</taxon>
        <taxon>Deinococcota</taxon>
        <taxon>Deinococci</taxon>
        <taxon>Deinococcales</taxon>
        <taxon>Deinococcaceae</taxon>
        <taxon>Deinococcus</taxon>
    </lineage>
</organism>
<reference evidence="2" key="1">
    <citation type="submission" date="2014-11" db="EMBL/GenBank/DDBJ databases">
        <title>Hymenobacter sp. DG25B genome submission.</title>
        <authorList>
            <person name="Jung H.-Y."/>
            <person name="Kim M.K."/>
            <person name="Srinivasan S."/>
            <person name="Lim S."/>
        </authorList>
    </citation>
    <scope>NUCLEOTIDE SEQUENCE [LARGE SCALE GENOMIC DNA]</scope>
    <source>
        <strain evidence="2">DY59</strain>
    </source>
</reference>
<dbReference type="STRING" id="1182571.QR90_07335"/>
<evidence type="ECO:0008006" key="3">
    <source>
        <dbReference type="Google" id="ProtNLM"/>
    </source>
</evidence>
<protein>
    <recommendedName>
        <fullName evidence="3">Nucleoside triphosphate pyrophosphohydrolase</fullName>
    </recommendedName>
</protein>